<keyword evidence="3" id="KW-1185">Reference proteome</keyword>
<dbReference type="InterPro" id="IPR034583">
    <property type="entry name" value="EMF1"/>
</dbReference>
<dbReference type="GO" id="GO:0009910">
    <property type="term" value="P:negative regulation of flower development"/>
    <property type="evidence" value="ECO:0007669"/>
    <property type="project" value="InterPro"/>
</dbReference>
<dbReference type="PANTHER" id="PTHR35504">
    <property type="entry name" value="PROTEIN EMBRYONIC FLOWER 1"/>
    <property type="match status" value="1"/>
</dbReference>
<feature type="compositionally biased region" description="Basic residues" evidence="1">
    <location>
        <begin position="577"/>
        <end position="586"/>
    </location>
</feature>
<feature type="region of interest" description="Disordered" evidence="1">
    <location>
        <begin position="262"/>
        <end position="310"/>
    </location>
</feature>
<feature type="region of interest" description="Disordered" evidence="1">
    <location>
        <begin position="702"/>
        <end position="744"/>
    </location>
</feature>
<organism evidence="2 3">
    <name type="scientific">Lupinus albus</name>
    <name type="common">White lupine</name>
    <name type="synonym">Lupinus termis</name>
    <dbReference type="NCBI Taxonomy" id="3870"/>
    <lineage>
        <taxon>Eukaryota</taxon>
        <taxon>Viridiplantae</taxon>
        <taxon>Streptophyta</taxon>
        <taxon>Embryophyta</taxon>
        <taxon>Tracheophyta</taxon>
        <taxon>Spermatophyta</taxon>
        <taxon>Magnoliopsida</taxon>
        <taxon>eudicotyledons</taxon>
        <taxon>Gunneridae</taxon>
        <taxon>Pentapetalae</taxon>
        <taxon>rosids</taxon>
        <taxon>fabids</taxon>
        <taxon>Fabales</taxon>
        <taxon>Fabaceae</taxon>
        <taxon>Papilionoideae</taxon>
        <taxon>50 kb inversion clade</taxon>
        <taxon>genistoids sensu lato</taxon>
        <taxon>core genistoids</taxon>
        <taxon>Genisteae</taxon>
        <taxon>Lupinus</taxon>
    </lineage>
</organism>
<sequence>MRKADWRKCWSFPTNMSKEEQSSPPMNVTKFKWWTCENCLNETTTEGTNDISSAIEQAPIVPDDNLVRRGLDLNLPIDLSNDNDDLPIDFETGLENNLNSQVSSIPPPEVSPHIEEEVQPKESDVEPPATSLINEHPMRHLPQDSTVFSDAVPTNSTHNVVNDDIMDHQLSKSPSLSEKGHQKKSLVSNSLSENQEQGFNQPTEVHESASHPPPTNMFADSQTPPVLSDKVDVEEDMHAKKRGRESDEVNDVEALASNLNNDEHEEGHLPLDSNVSSHVVPTGNTENIAENDDLDHNPTDSTNSSSCKPPKMRLISDLLALEPQPPTNVATNPDSLPNLPEDGADVQEGTSSRKRGRGRKRKRASNKKESKRPTRNENEVQNLEGDDKTIDTIPHNELEEFCNKDSTRQTNRWLCLQEVTANPHLLLKDSETTIFGASSSHNADVNCGKGKEVLIEEINRAEKEAETVGAGTMTENSNQGATDDIPMEFIELLKNMQYEKTLDDVGNVTNLFEQPTQKESGIIIREENALPENNGKSINIEKKGKRMKEKSKNLDQPNSNANINLQKRGKKTDVGTSRRKNAKRMKDKSNDSTTPVDAVAAAEMLQSAFDSSHCSKKLKIGPSKSGKNVKKFEKGECSKSTKQKEASNNLPPWWFNRKINLKDMANRMNNVHRAQETSWPFNTVYENVCMVNNNHVDQNVSEERTASRFNGEDMTLEDNVPEERNDLPAPGGNNSKKNMKGKKK</sequence>
<feature type="region of interest" description="Disordered" evidence="1">
    <location>
        <begin position="158"/>
        <end position="225"/>
    </location>
</feature>
<dbReference type="GO" id="GO:0045892">
    <property type="term" value="P:negative regulation of DNA-templated transcription"/>
    <property type="evidence" value="ECO:0007669"/>
    <property type="project" value="InterPro"/>
</dbReference>
<evidence type="ECO:0000256" key="1">
    <source>
        <dbReference type="SAM" id="MobiDB-lite"/>
    </source>
</evidence>
<dbReference type="PANTHER" id="PTHR35504:SF1">
    <property type="entry name" value="PROTEIN EMBRYONIC FLOWER 1"/>
    <property type="match status" value="1"/>
</dbReference>
<feature type="compositionally biased region" description="Basic and acidic residues" evidence="1">
    <location>
        <begin position="366"/>
        <end position="378"/>
    </location>
</feature>
<accession>A0A6A4PFV7</accession>
<feature type="region of interest" description="Disordered" evidence="1">
    <location>
        <begin position="624"/>
        <end position="649"/>
    </location>
</feature>
<comment type="caution">
    <text evidence="2">The sequence shown here is derived from an EMBL/GenBank/DDBJ whole genome shotgun (WGS) entry which is preliminary data.</text>
</comment>
<feature type="region of interest" description="Disordered" evidence="1">
    <location>
        <begin position="534"/>
        <end position="594"/>
    </location>
</feature>
<proteinExistence type="predicted"/>
<feature type="compositionally biased region" description="Polar residues" evidence="1">
    <location>
        <begin position="273"/>
        <end position="288"/>
    </location>
</feature>
<feature type="region of interest" description="Disordered" evidence="1">
    <location>
        <begin position="323"/>
        <end position="392"/>
    </location>
</feature>
<dbReference type="Proteomes" id="UP000447434">
    <property type="component" value="Chromosome 14"/>
</dbReference>
<name>A0A6A4PFV7_LUPAL</name>
<feature type="compositionally biased region" description="Basic residues" evidence="1">
    <location>
        <begin position="352"/>
        <end position="365"/>
    </location>
</feature>
<evidence type="ECO:0000313" key="3">
    <source>
        <dbReference type="Proteomes" id="UP000447434"/>
    </source>
</evidence>
<dbReference type="OrthoDB" id="10570378at2759"/>
<evidence type="ECO:0000313" key="2">
    <source>
        <dbReference type="EMBL" id="KAE9600383.1"/>
    </source>
</evidence>
<dbReference type="EMBL" id="WOCE01000014">
    <property type="protein sequence ID" value="KAE9600383.1"/>
    <property type="molecule type" value="Genomic_DNA"/>
</dbReference>
<reference evidence="3" key="1">
    <citation type="journal article" date="2020" name="Nat. Commun.">
        <title>Genome sequence of the cluster root forming white lupin.</title>
        <authorList>
            <person name="Hufnagel B."/>
            <person name="Marques A."/>
            <person name="Soriano A."/>
            <person name="Marques L."/>
            <person name="Divol F."/>
            <person name="Doumas P."/>
            <person name="Sallet E."/>
            <person name="Mancinotti D."/>
            <person name="Carrere S."/>
            <person name="Marande W."/>
            <person name="Arribat S."/>
            <person name="Keller J."/>
            <person name="Huneau C."/>
            <person name="Blein T."/>
            <person name="Aime D."/>
            <person name="Laguerre M."/>
            <person name="Taylor J."/>
            <person name="Schubert V."/>
            <person name="Nelson M."/>
            <person name="Geu-Flores F."/>
            <person name="Crespi M."/>
            <person name="Gallardo-Guerrero K."/>
            <person name="Delaux P.-M."/>
            <person name="Salse J."/>
            <person name="Berges H."/>
            <person name="Guyot R."/>
            <person name="Gouzy J."/>
            <person name="Peret B."/>
        </authorList>
    </citation>
    <scope>NUCLEOTIDE SEQUENCE [LARGE SCALE GENOMIC DNA]</scope>
    <source>
        <strain evidence="3">cv. Amiga</strain>
    </source>
</reference>
<dbReference type="GO" id="GO:0048367">
    <property type="term" value="P:shoot system development"/>
    <property type="evidence" value="ECO:0007669"/>
    <property type="project" value="InterPro"/>
</dbReference>
<feature type="compositionally biased region" description="Polar residues" evidence="1">
    <location>
        <begin position="554"/>
        <end position="565"/>
    </location>
</feature>
<dbReference type="AlphaFoldDB" id="A0A6A4PFV7"/>
<gene>
    <name evidence="2" type="ORF">Lalb_Chr14g0372311</name>
</gene>
<feature type="compositionally biased region" description="Basic and acidic residues" evidence="1">
    <location>
        <begin position="630"/>
        <end position="645"/>
    </location>
</feature>
<feature type="compositionally biased region" description="Polar residues" evidence="1">
    <location>
        <begin position="185"/>
        <end position="203"/>
    </location>
</feature>
<protein>
    <submittedName>
        <fullName evidence="2">Uncharacterized protein</fullName>
    </submittedName>
</protein>